<feature type="compositionally biased region" description="Basic residues" evidence="1">
    <location>
        <begin position="140"/>
        <end position="166"/>
    </location>
</feature>
<feature type="non-terminal residue" evidence="2">
    <location>
        <position position="1"/>
    </location>
</feature>
<evidence type="ECO:0000256" key="1">
    <source>
        <dbReference type="SAM" id="MobiDB-lite"/>
    </source>
</evidence>
<feature type="compositionally biased region" description="Low complexity" evidence="1">
    <location>
        <begin position="195"/>
        <end position="208"/>
    </location>
</feature>
<sequence length="243" mass="26047">GPLPDSPLPEKNRKRDRERERERQECAGARRPRFPLIIHLAFSLFSPPFLHQSELPPLQCVASDPHASPSSSSAWSPSPPARPPLPPLEAPAPTAASGAPSCRRCSGATWSRASSQLSGSSGGWFRPRRARPSRTPAGRSPRRRRCPARRRPPARSRCARAGRRSLRAAPSSPTARGWRASAARSPATAGPPSPSTTTSPSPPASALRTSRRTSLNERRWKSTGGSRTAAGCSCGTPRRAAPE</sequence>
<feature type="compositionally biased region" description="Pro residues" evidence="1">
    <location>
        <begin position="77"/>
        <end position="90"/>
    </location>
</feature>
<feature type="compositionally biased region" description="Basic and acidic residues" evidence="1">
    <location>
        <begin position="8"/>
        <end position="25"/>
    </location>
</feature>
<name>A0A8H8DJG5_9FUNG</name>
<dbReference type="EMBL" id="JAEFCI010004811">
    <property type="protein sequence ID" value="KAG5460718.1"/>
    <property type="molecule type" value="Genomic_DNA"/>
</dbReference>
<reference evidence="2 3" key="1">
    <citation type="journal article" name="Sci. Rep.">
        <title>Genome-scale phylogenetic analyses confirm Olpidium as the closest living zoosporic fungus to the non-flagellated, terrestrial fungi.</title>
        <authorList>
            <person name="Chang Y."/>
            <person name="Rochon D."/>
            <person name="Sekimoto S."/>
            <person name="Wang Y."/>
            <person name="Chovatia M."/>
            <person name="Sandor L."/>
            <person name="Salamov A."/>
            <person name="Grigoriev I.V."/>
            <person name="Stajich J.E."/>
            <person name="Spatafora J.W."/>
        </authorList>
    </citation>
    <scope>NUCLEOTIDE SEQUENCE [LARGE SCALE GENOMIC DNA]</scope>
    <source>
        <strain evidence="2">S191</strain>
    </source>
</reference>
<evidence type="ECO:0000313" key="2">
    <source>
        <dbReference type="EMBL" id="KAG5460718.1"/>
    </source>
</evidence>
<comment type="caution">
    <text evidence="2">The sequence shown here is derived from an EMBL/GenBank/DDBJ whole genome shotgun (WGS) entry which is preliminary data.</text>
</comment>
<feature type="compositionally biased region" description="Low complexity" evidence="1">
    <location>
        <begin position="62"/>
        <end position="76"/>
    </location>
</feature>
<dbReference type="AlphaFoldDB" id="A0A8H8DJG5"/>
<feature type="region of interest" description="Disordered" evidence="1">
    <location>
        <begin position="59"/>
        <end position="243"/>
    </location>
</feature>
<accession>A0A8H8DJG5</accession>
<organism evidence="2 3">
    <name type="scientific">Olpidium bornovanus</name>
    <dbReference type="NCBI Taxonomy" id="278681"/>
    <lineage>
        <taxon>Eukaryota</taxon>
        <taxon>Fungi</taxon>
        <taxon>Fungi incertae sedis</taxon>
        <taxon>Olpidiomycota</taxon>
        <taxon>Olpidiomycotina</taxon>
        <taxon>Olpidiomycetes</taxon>
        <taxon>Olpidiales</taxon>
        <taxon>Olpidiaceae</taxon>
        <taxon>Olpidium</taxon>
    </lineage>
</organism>
<gene>
    <name evidence="2" type="ORF">BJ554DRAFT_7195</name>
</gene>
<dbReference type="Proteomes" id="UP000673691">
    <property type="component" value="Unassembled WGS sequence"/>
</dbReference>
<protein>
    <submittedName>
        <fullName evidence="2">Uncharacterized protein</fullName>
    </submittedName>
</protein>
<feature type="compositionally biased region" description="Low complexity" evidence="1">
    <location>
        <begin position="91"/>
        <end position="101"/>
    </location>
</feature>
<proteinExistence type="predicted"/>
<feature type="region of interest" description="Disordered" evidence="1">
    <location>
        <begin position="1"/>
        <end position="30"/>
    </location>
</feature>
<keyword evidence="3" id="KW-1185">Reference proteome</keyword>
<feature type="compositionally biased region" description="Low complexity" evidence="1">
    <location>
        <begin position="167"/>
        <end position="188"/>
    </location>
</feature>
<evidence type="ECO:0000313" key="3">
    <source>
        <dbReference type="Proteomes" id="UP000673691"/>
    </source>
</evidence>